<proteinExistence type="predicted"/>
<dbReference type="InterPro" id="IPR001478">
    <property type="entry name" value="PDZ"/>
</dbReference>
<dbReference type="SUPFAM" id="SSF50156">
    <property type="entry name" value="PDZ domain-like"/>
    <property type="match status" value="1"/>
</dbReference>
<dbReference type="Proteomes" id="UP000694845">
    <property type="component" value="Unplaced"/>
</dbReference>
<dbReference type="KEGG" id="aplc:110983422"/>
<feature type="compositionally biased region" description="Polar residues" evidence="1">
    <location>
        <begin position="11"/>
        <end position="23"/>
    </location>
</feature>
<feature type="region of interest" description="Disordered" evidence="1">
    <location>
        <begin position="1"/>
        <end position="51"/>
    </location>
</feature>
<dbReference type="PROSITE" id="PS50106">
    <property type="entry name" value="PDZ"/>
    <property type="match status" value="1"/>
</dbReference>
<evidence type="ECO:0000256" key="1">
    <source>
        <dbReference type="SAM" id="MobiDB-lite"/>
    </source>
</evidence>
<dbReference type="AlphaFoldDB" id="A0A8B7Z0Q7"/>
<dbReference type="OrthoDB" id="10041077at2759"/>
<dbReference type="OMA" id="MPWIDIK"/>
<accession>A0A8B7Z0Q7</accession>
<dbReference type="SMART" id="SM00228">
    <property type="entry name" value="PDZ"/>
    <property type="match status" value="1"/>
</dbReference>
<evidence type="ECO:0000313" key="4">
    <source>
        <dbReference type="RefSeq" id="XP_022098364.1"/>
    </source>
</evidence>
<dbReference type="Gene3D" id="2.30.42.10">
    <property type="match status" value="1"/>
</dbReference>
<evidence type="ECO:0000313" key="5">
    <source>
        <dbReference type="RefSeq" id="XP_022098365.1"/>
    </source>
</evidence>
<organism evidence="3 5">
    <name type="scientific">Acanthaster planci</name>
    <name type="common">Crown-of-thorns starfish</name>
    <dbReference type="NCBI Taxonomy" id="133434"/>
    <lineage>
        <taxon>Eukaryota</taxon>
        <taxon>Metazoa</taxon>
        <taxon>Echinodermata</taxon>
        <taxon>Eleutherozoa</taxon>
        <taxon>Asterozoa</taxon>
        <taxon>Asteroidea</taxon>
        <taxon>Valvatacea</taxon>
        <taxon>Valvatida</taxon>
        <taxon>Acanthasteridae</taxon>
        <taxon>Acanthaster</taxon>
    </lineage>
</organism>
<dbReference type="RefSeq" id="XP_022098365.1">
    <property type="nucleotide sequence ID" value="XM_022242673.1"/>
</dbReference>
<dbReference type="RefSeq" id="XP_022098364.1">
    <property type="nucleotide sequence ID" value="XM_022242672.1"/>
</dbReference>
<dbReference type="InterPro" id="IPR041489">
    <property type="entry name" value="PDZ_6"/>
</dbReference>
<evidence type="ECO:0000259" key="2">
    <source>
        <dbReference type="PROSITE" id="PS50106"/>
    </source>
</evidence>
<gene>
    <name evidence="4 5" type="primary">LOC110983422</name>
</gene>
<sequence length="333" mass="36322">MGCCFRKHTDAGTQGQVGESTAQDAAAKEEEGSGLNAEMTPESPDEVYLPNPESPGNVVDFGIKLQVIDGEFALNDIVENGLAQAAGIENGDVLVDINGANIEACSAQYILDILRTKVKPKLLLAVKRTSDDGKVVFVWSFFEVVIQGNHPAVNVIQLTKTEENVMPWIDIKQSAVSGFDWLGPPVLQCDLFINEDNEQLYLSIVDSVVEFVATYNKSQSAFYRYVYAGSGEPGNGTVIVYSLQEPEKPVAPSTTLAAEATKSDPKLGVTDFPESMLRDGVPLDPRFWYEQLQGDEVTLQSVQQSGWYLSKSSSSNVADLSQKSMEMTRVYAN</sequence>
<evidence type="ECO:0000313" key="3">
    <source>
        <dbReference type="Proteomes" id="UP000694845"/>
    </source>
</evidence>
<dbReference type="GeneID" id="110983422"/>
<dbReference type="InterPro" id="IPR036034">
    <property type="entry name" value="PDZ_sf"/>
</dbReference>
<protein>
    <submittedName>
        <fullName evidence="4 5">Uncharacterized protein LOC110983422</fullName>
    </submittedName>
</protein>
<dbReference type="Pfam" id="PF17820">
    <property type="entry name" value="PDZ_6"/>
    <property type="match status" value="1"/>
</dbReference>
<keyword evidence="3" id="KW-1185">Reference proteome</keyword>
<feature type="domain" description="PDZ" evidence="2">
    <location>
        <begin position="46"/>
        <end position="129"/>
    </location>
</feature>
<reference evidence="4 5" key="1">
    <citation type="submission" date="2025-04" db="UniProtKB">
        <authorList>
            <consortium name="RefSeq"/>
        </authorList>
    </citation>
    <scope>IDENTIFICATION</scope>
</reference>
<name>A0A8B7Z0Q7_ACAPL</name>